<comment type="caution">
    <text evidence="1">The sequence shown here is derived from an EMBL/GenBank/DDBJ whole genome shotgun (WGS) entry which is preliminary data.</text>
</comment>
<organism evidence="1 2">
    <name type="scientific">Araneus ventricosus</name>
    <name type="common">Orbweaver spider</name>
    <name type="synonym">Epeira ventricosa</name>
    <dbReference type="NCBI Taxonomy" id="182803"/>
    <lineage>
        <taxon>Eukaryota</taxon>
        <taxon>Metazoa</taxon>
        <taxon>Ecdysozoa</taxon>
        <taxon>Arthropoda</taxon>
        <taxon>Chelicerata</taxon>
        <taxon>Arachnida</taxon>
        <taxon>Araneae</taxon>
        <taxon>Araneomorphae</taxon>
        <taxon>Entelegynae</taxon>
        <taxon>Araneoidea</taxon>
        <taxon>Araneidae</taxon>
        <taxon>Araneus</taxon>
    </lineage>
</organism>
<keyword evidence="2" id="KW-1185">Reference proteome</keyword>
<accession>A0A4Y2PSE1</accession>
<reference evidence="1 2" key="1">
    <citation type="journal article" date="2019" name="Sci. Rep.">
        <title>Orb-weaving spider Araneus ventricosus genome elucidates the spidroin gene catalogue.</title>
        <authorList>
            <person name="Kono N."/>
            <person name="Nakamura H."/>
            <person name="Ohtoshi R."/>
            <person name="Moran D.A.P."/>
            <person name="Shinohara A."/>
            <person name="Yoshida Y."/>
            <person name="Fujiwara M."/>
            <person name="Mori M."/>
            <person name="Tomita M."/>
            <person name="Arakawa K."/>
        </authorList>
    </citation>
    <scope>NUCLEOTIDE SEQUENCE [LARGE SCALE GENOMIC DNA]</scope>
</reference>
<evidence type="ECO:0000313" key="2">
    <source>
        <dbReference type="Proteomes" id="UP000499080"/>
    </source>
</evidence>
<name>A0A4Y2PSE1_ARAVE</name>
<dbReference type="EMBL" id="BGPR01011952">
    <property type="protein sequence ID" value="GBN53793.1"/>
    <property type="molecule type" value="Genomic_DNA"/>
</dbReference>
<proteinExistence type="predicted"/>
<evidence type="ECO:0000313" key="1">
    <source>
        <dbReference type="EMBL" id="GBN53793.1"/>
    </source>
</evidence>
<dbReference type="OrthoDB" id="5919228at2759"/>
<sequence>MNYTIKSIRTLSDLHIFSNTIDSRLTGIGLSGTTSKKKRSADCGSWNVLKTAFFSQPFLLYWTHPADLLASRLQLVCSENVDEEAVEQWINEDSTLECFKVLSGDDIVSRVT</sequence>
<protein>
    <submittedName>
        <fullName evidence="1">Uncharacterized protein</fullName>
    </submittedName>
</protein>
<dbReference type="AlphaFoldDB" id="A0A4Y2PSE1"/>
<dbReference type="Proteomes" id="UP000499080">
    <property type="component" value="Unassembled WGS sequence"/>
</dbReference>
<gene>
    <name evidence="1" type="ORF">AVEN_274204_1</name>
</gene>